<dbReference type="AlphaFoldDB" id="A0A2K9PRA1"/>
<accession>A0A2K9PRA1</accession>
<dbReference type="Proteomes" id="UP000235826">
    <property type="component" value="Chromosome"/>
</dbReference>
<evidence type="ECO:0000313" key="2">
    <source>
        <dbReference type="Proteomes" id="UP000235826"/>
    </source>
</evidence>
<reference evidence="1 2" key="1">
    <citation type="submission" date="2018-01" db="EMBL/GenBank/DDBJ databases">
        <title>Complete genome sequence of Flavivirga eckloniae ECD14 isolated from seaweed Ecklonia cava.</title>
        <authorList>
            <person name="Lee J.H."/>
            <person name="Baik K.S."/>
            <person name="Seong C.N."/>
        </authorList>
    </citation>
    <scope>NUCLEOTIDE SEQUENCE [LARGE SCALE GENOMIC DNA]</scope>
    <source>
        <strain evidence="1 2">ECD14</strain>
    </source>
</reference>
<name>A0A2K9PRA1_9FLAO</name>
<dbReference type="RefSeq" id="WP_102755762.1">
    <property type="nucleotide sequence ID" value="NZ_CP025791.1"/>
</dbReference>
<dbReference type="SUPFAM" id="SSF48452">
    <property type="entry name" value="TPR-like"/>
    <property type="match status" value="1"/>
</dbReference>
<evidence type="ECO:0008006" key="3">
    <source>
        <dbReference type="Google" id="ProtNLM"/>
    </source>
</evidence>
<protein>
    <recommendedName>
        <fullName evidence="3">SusD/RagB family nutrient-binding outer membrane lipoprotein</fullName>
    </recommendedName>
</protein>
<dbReference type="Pfam" id="PF12771">
    <property type="entry name" value="SusD-like_2"/>
    <property type="match status" value="1"/>
</dbReference>
<evidence type="ECO:0000313" key="1">
    <source>
        <dbReference type="EMBL" id="AUP79107.1"/>
    </source>
</evidence>
<proteinExistence type="predicted"/>
<dbReference type="InterPro" id="IPR011990">
    <property type="entry name" value="TPR-like_helical_dom_sf"/>
</dbReference>
<dbReference type="OrthoDB" id="725917at2"/>
<dbReference type="InterPro" id="IPR041662">
    <property type="entry name" value="SusD-like_2"/>
</dbReference>
<dbReference type="KEGG" id="fek:C1H87_10515"/>
<dbReference type="Gene3D" id="1.25.40.390">
    <property type="match status" value="1"/>
</dbReference>
<dbReference type="EMBL" id="CP025791">
    <property type="protein sequence ID" value="AUP79107.1"/>
    <property type="molecule type" value="Genomic_DNA"/>
</dbReference>
<sequence length="519" mass="58365">MKKINILICILFSVSFSSCEITELQLQENPNELTPNVADANFILNEIQITFAEAINFFGVNTDDVMRYEGMAQTYTSIAFNRIGNEWTRTYLIRENLKIIEGIAENNDNFIFHRGIARMLHAYSMTTLVDYLGDIPYSEANDANILNPSIDDDVTIYAAMLTQIDAAILDFNTATIAPQTDLFYDGDASKWIKLANSLKLKMYINTDDTAGINTLIADDNLISSIADDFQFRYSTATSPEDSRHPYFRRAYRGRGFRQYMGNYFMSLLKDSKNIQDPRLRYYIYRQTNTDPVLDCTGDSSFDFCYIGDSYWGRDHGDDSGFPSDRFLKAVYGLYPGGGTFDEDNAVTTADSPHIDGAGITPILLSSFINFLKAEAVLRLNANGEAVLLLEAGIRESMNKVLNFDSTAASSSFAATQDNVDAYVDEVLVEYASASNDEDRLDIVMREYYLAAFGNSVEAYNGYRRTGLPSNLQTPVFNQSIPFPRTFSLPEFAVERNSSLTQQLTTTQVFWDTFPAGFLK</sequence>
<keyword evidence="2" id="KW-1185">Reference proteome</keyword>
<dbReference type="PROSITE" id="PS51257">
    <property type="entry name" value="PROKAR_LIPOPROTEIN"/>
    <property type="match status" value="1"/>
</dbReference>
<organism evidence="1 2">
    <name type="scientific">Flavivirga eckloniae</name>
    <dbReference type="NCBI Taxonomy" id="1803846"/>
    <lineage>
        <taxon>Bacteria</taxon>
        <taxon>Pseudomonadati</taxon>
        <taxon>Bacteroidota</taxon>
        <taxon>Flavobacteriia</taxon>
        <taxon>Flavobacteriales</taxon>
        <taxon>Flavobacteriaceae</taxon>
        <taxon>Flavivirga</taxon>
    </lineage>
</organism>
<gene>
    <name evidence="1" type="ORF">C1H87_10515</name>
</gene>